<proteinExistence type="inferred from homology"/>
<evidence type="ECO:0000256" key="5">
    <source>
        <dbReference type="NCBIfam" id="TIGR00205"/>
    </source>
</evidence>
<keyword evidence="6" id="KW-0969">Cilium</keyword>
<evidence type="ECO:0000256" key="4">
    <source>
        <dbReference type="HAMAP-Rule" id="MF_00724"/>
    </source>
</evidence>
<dbReference type="RefSeq" id="WP_091402322.1">
    <property type="nucleotide sequence ID" value="NZ_FMYV01000001.1"/>
</dbReference>
<dbReference type="HAMAP" id="MF_00724">
    <property type="entry name" value="FliE"/>
    <property type="match status" value="1"/>
</dbReference>
<dbReference type="GO" id="GO:0009425">
    <property type="term" value="C:bacterial-type flagellum basal body"/>
    <property type="evidence" value="ECO:0007669"/>
    <property type="project" value="UniProtKB-SubCell"/>
</dbReference>
<sequence>MIDKINGIQNISGINKVNPAQKANESSNVDFSNMLKDAINDVNNLQKTADKAAVDYSTGKINDVHQVIIAAEKASLSLQLTSQVTNKIIESYKEIMRMQI</sequence>
<protein>
    <recommendedName>
        <fullName evidence="4 5">Flagellar hook-basal body complex protein FliE</fullName>
    </recommendedName>
</protein>
<dbReference type="PANTHER" id="PTHR34653">
    <property type="match status" value="1"/>
</dbReference>
<comment type="subcellular location">
    <subcellularLocation>
        <location evidence="1 4">Bacterial flagellum basal body</location>
    </subcellularLocation>
</comment>
<organism evidence="6 8">
    <name type="scientific">Geotoga petraea</name>
    <dbReference type="NCBI Taxonomy" id="28234"/>
    <lineage>
        <taxon>Bacteria</taxon>
        <taxon>Thermotogati</taxon>
        <taxon>Thermotogota</taxon>
        <taxon>Thermotogae</taxon>
        <taxon>Petrotogales</taxon>
        <taxon>Petrotogaceae</taxon>
        <taxon>Geotoga</taxon>
    </lineage>
</organism>
<name>A0A1G6IJY4_9BACT</name>
<dbReference type="NCBIfam" id="TIGR00205">
    <property type="entry name" value="fliE"/>
    <property type="match status" value="1"/>
</dbReference>
<reference evidence="6 8" key="1">
    <citation type="submission" date="2016-10" db="EMBL/GenBank/DDBJ databases">
        <authorList>
            <person name="de Groot N.N."/>
        </authorList>
    </citation>
    <scope>NUCLEOTIDE SEQUENCE [LARGE SCALE GENOMIC DNA]</scope>
    <source>
        <strain evidence="6 8">WG14</strain>
    </source>
</reference>
<evidence type="ECO:0000313" key="8">
    <source>
        <dbReference type="Proteomes" id="UP000199322"/>
    </source>
</evidence>
<dbReference type="Pfam" id="PF02049">
    <property type="entry name" value="FliE"/>
    <property type="match status" value="1"/>
</dbReference>
<evidence type="ECO:0000256" key="1">
    <source>
        <dbReference type="ARBA" id="ARBA00004117"/>
    </source>
</evidence>
<evidence type="ECO:0000313" key="6">
    <source>
        <dbReference type="EMBL" id="SDC06315.1"/>
    </source>
</evidence>
<keyword evidence="6" id="KW-0966">Cell projection</keyword>
<gene>
    <name evidence="4 7" type="primary">fliE</name>
    <name evidence="7" type="ORF">E4650_03230</name>
    <name evidence="6" type="ORF">SAMN04488588_0392</name>
</gene>
<dbReference type="GO" id="GO:0005198">
    <property type="term" value="F:structural molecule activity"/>
    <property type="evidence" value="ECO:0007669"/>
    <property type="project" value="UniProtKB-UniRule"/>
</dbReference>
<evidence type="ECO:0000313" key="7">
    <source>
        <dbReference type="EMBL" id="TGG89213.1"/>
    </source>
</evidence>
<dbReference type="Proteomes" id="UP000297288">
    <property type="component" value="Unassembled WGS sequence"/>
</dbReference>
<keyword evidence="3 4" id="KW-0975">Bacterial flagellum</keyword>
<dbReference type="EMBL" id="SRME01000001">
    <property type="protein sequence ID" value="TGG89213.1"/>
    <property type="molecule type" value="Genomic_DNA"/>
</dbReference>
<dbReference type="PANTHER" id="PTHR34653:SF1">
    <property type="entry name" value="FLAGELLAR HOOK-BASAL BODY COMPLEX PROTEIN FLIE"/>
    <property type="match status" value="1"/>
</dbReference>
<dbReference type="GO" id="GO:0071973">
    <property type="term" value="P:bacterial-type flagellum-dependent cell motility"/>
    <property type="evidence" value="ECO:0007669"/>
    <property type="project" value="InterPro"/>
</dbReference>
<dbReference type="InterPro" id="IPR001624">
    <property type="entry name" value="FliE"/>
</dbReference>
<evidence type="ECO:0000256" key="2">
    <source>
        <dbReference type="ARBA" id="ARBA00009272"/>
    </source>
</evidence>
<evidence type="ECO:0000313" key="9">
    <source>
        <dbReference type="Proteomes" id="UP000297288"/>
    </source>
</evidence>
<dbReference type="GO" id="GO:0003774">
    <property type="term" value="F:cytoskeletal motor activity"/>
    <property type="evidence" value="ECO:0007669"/>
    <property type="project" value="InterPro"/>
</dbReference>
<accession>A0A1G6IJY4</accession>
<dbReference type="Proteomes" id="UP000199322">
    <property type="component" value="Unassembled WGS sequence"/>
</dbReference>
<dbReference type="EMBL" id="FMYV01000001">
    <property type="protein sequence ID" value="SDC06315.1"/>
    <property type="molecule type" value="Genomic_DNA"/>
</dbReference>
<comment type="similarity">
    <text evidence="2 4">Belongs to the FliE family.</text>
</comment>
<dbReference type="OrthoDB" id="9812413at2"/>
<keyword evidence="8" id="KW-1185">Reference proteome</keyword>
<keyword evidence="6" id="KW-0282">Flagellum</keyword>
<evidence type="ECO:0000256" key="3">
    <source>
        <dbReference type="ARBA" id="ARBA00023143"/>
    </source>
</evidence>
<dbReference type="AlphaFoldDB" id="A0A1G6IJY4"/>
<dbReference type="PRINTS" id="PR01006">
    <property type="entry name" value="FLGHOOKFLIE"/>
</dbReference>
<dbReference type="STRING" id="28234.SAMN04488588_0392"/>
<reference evidence="7 9" key="2">
    <citation type="submission" date="2019-04" db="EMBL/GenBank/DDBJ databases">
        <title>Draft genome sequence data and analysis of a Fermenting Bacterium, Geotoga petraea strain HO-Geo1, isolated from heavy-oil petroleum reservoir in Russia.</title>
        <authorList>
            <person name="Grouzdev D.S."/>
            <person name="Semenova E.M."/>
            <person name="Sokolova D.S."/>
            <person name="Tourova T.P."/>
            <person name="Poltaraus A.B."/>
            <person name="Nazina T.N."/>
        </authorList>
    </citation>
    <scope>NUCLEOTIDE SEQUENCE [LARGE SCALE GENOMIC DNA]</scope>
    <source>
        <strain evidence="7 9">HO-Geo1</strain>
    </source>
</reference>